<evidence type="ECO:0000313" key="2">
    <source>
        <dbReference type="Proteomes" id="UP000479335"/>
    </source>
</evidence>
<reference evidence="1 2" key="1">
    <citation type="submission" date="2019-12" db="EMBL/GenBank/DDBJ databases">
        <title>Novel species isolated from a subtropical stream in China.</title>
        <authorList>
            <person name="Lu H."/>
        </authorList>
    </citation>
    <scope>NUCLEOTIDE SEQUENCE [LARGE SCALE GENOMIC DNA]</scope>
    <source>
        <strain evidence="1 2">FT135W</strain>
    </source>
</reference>
<dbReference type="AlphaFoldDB" id="A0A6L8KKH7"/>
<keyword evidence="2" id="KW-1185">Reference proteome</keyword>
<proteinExistence type="predicted"/>
<name>A0A6L8KKH7_9BURK</name>
<dbReference type="EMBL" id="WWCN01000040">
    <property type="protein sequence ID" value="MYM26668.1"/>
    <property type="molecule type" value="Genomic_DNA"/>
</dbReference>
<sequence length="22" mass="2571">MEPKCVKRTIWTTAKDCKLLCC</sequence>
<evidence type="ECO:0000313" key="1">
    <source>
        <dbReference type="EMBL" id="MYM26668.1"/>
    </source>
</evidence>
<comment type="caution">
    <text evidence="1">The sequence shown here is derived from an EMBL/GenBank/DDBJ whole genome shotgun (WGS) entry which is preliminary data.</text>
</comment>
<organism evidence="1 2">
    <name type="scientific">Duganella flavida</name>
    <dbReference type="NCBI Taxonomy" id="2692175"/>
    <lineage>
        <taxon>Bacteria</taxon>
        <taxon>Pseudomonadati</taxon>
        <taxon>Pseudomonadota</taxon>
        <taxon>Betaproteobacteria</taxon>
        <taxon>Burkholderiales</taxon>
        <taxon>Oxalobacteraceae</taxon>
        <taxon>Telluria group</taxon>
        <taxon>Duganella</taxon>
    </lineage>
</organism>
<protein>
    <submittedName>
        <fullName evidence="1">Uncharacterized protein</fullName>
    </submittedName>
</protein>
<dbReference type="Proteomes" id="UP000479335">
    <property type="component" value="Unassembled WGS sequence"/>
</dbReference>
<gene>
    <name evidence="1" type="ORF">GTP46_29030</name>
</gene>
<accession>A0A6L8KKH7</accession>